<reference evidence="3" key="1">
    <citation type="submission" date="2021-01" db="EMBL/GenBank/DDBJ databases">
        <title>Draft genomes of Rhodovulum sulfidophilum.</title>
        <authorList>
            <person name="Guzman M.S."/>
        </authorList>
    </citation>
    <scope>NUCLEOTIDE SEQUENCE [LARGE SCALE GENOMIC DNA]</scope>
    <source>
        <strain evidence="3">AB19</strain>
    </source>
</reference>
<sequence>MTGQPASRPAPEAPPNRIGTLEFRFDLVDGPGPLGTPERLLLAVRADLLETVGHVLAATSVGRADLRLETVEIDLGAFPDPPDWPAVRRRLAETLTAALAPHLGSPLPDRAGPGTGAP</sequence>
<name>A0ABS1RIA2_9RHOB</name>
<gene>
    <name evidence="2" type="ORF">JMJ92_13915</name>
</gene>
<evidence type="ECO:0000256" key="1">
    <source>
        <dbReference type="SAM" id="MobiDB-lite"/>
    </source>
</evidence>
<feature type="region of interest" description="Disordered" evidence="1">
    <location>
        <begin position="98"/>
        <end position="118"/>
    </location>
</feature>
<feature type="non-terminal residue" evidence="2">
    <location>
        <position position="118"/>
    </location>
</feature>
<accession>A0ABS1RIA2</accession>
<dbReference type="EMBL" id="JAESIL010000061">
    <property type="protein sequence ID" value="MBL3579244.1"/>
    <property type="molecule type" value="Genomic_DNA"/>
</dbReference>
<proteinExistence type="predicted"/>
<evidence type="ECO:0000313" key="2">
    <source>
        <dbReference type="EMBL" id="MBL3579244.1"/>
    </source>
</evidence>
<comment type="caution">
    <text evidence="2">The sequence shown here is derived from an EMBL/GenBank/DDBJ whole genome shotgun (WGS) entry which is preliminary data.</text>
</comment>
<dbReference type="RefSeq" id="WP_202299416.1">
    <property type="nucleotide sequence ID" value="NZ_JAESIL010000061.1"/>
</dbReference>
<dbReference type="Proteomes" id="UP000635853">
    <property type="component" value="Unassembled WGS sequence"/>
</dbReference>
<protein>
    <submittedName>
        <fullName evidence="2">Uncharacterized protein</fullName>
    </submittedName>
</protein>
<keyword evidence="3" id="KW-1185">Reference proteome</keyword>
<evidence type="ECO:0000313" key="3">
    <source>
        <dbReference type="Proteomes" id="UP000635853"/>
    </source>
</evidence>
<organism evidence="2 3">
    <name type="scientific">Rhodovulum visakhapatnamense</name>
    <dbReference type="NCBI Taxonomy" id="364297"/>
    <lineage>
        <taxon>Bacteria</taxon>
        <taxon>Pseudomonadati</taxon>
        <taxon>Pseudomonadota</taxon>
        <taxon>Alphaproteobacteria</taxon>
        <taxon>Rhodobacterales</taxon>
        <taxon>Paracoccaceae</taxon>
        <taxon>Rhodovulum</taxon>
    </lineage>
</organism>